<proteinExistence type="predicted"/>
<dbReference type="InterPro" id="IPR050177">
    <property type="entry name" value="Lipid_A_modif_metabolic_enz"/>
</dbReference>
<sequence length="275" mass="30268">MDMKVFLTGHKGYVGRKLSQILLNANHEVVGCDIEYFPSNMSNEQQDKNIEHIVSLKKDIRDLTRNDLLGCDAVIHLAALSNDPLGDISATITNEINYEATIQLGKLAKAANVPRFVFSSSCSSYGANEEIVNENSPLVPLTAYAKSKVKSESELLKLKDDNFIPVILRSATAYGISPNLRLDLVVNNLTCSALTTGKVKMLSDGTAWRPLLHVEDMANAFLLTLESPEDKVSGEIFNVGSNNDNYIVKDIAQKVEEIVPDSIISFSKEANKDHR</sequence>
<dbReference type="Pfam" id="PF01370">
    <property type="entry name" value="Epimerase"/>
    <property type="match status" value="1"/>
</dbReference>
<dbReference type="EMBL" id="UINC01151586">
    <property type="protein sequence ID" value="SVD45283.1"/>
    <property type="molecule type" value="Genomic_DNA"/>
</dbReference>
<evidence type="ECO:0000259" key="1">
    <source>
        <dbReference type="Pfam" id="PF01370"/>
    </source>
</evidence>
<dbReference type="AlphaFoldDB" id="A0A382VFL7"/>
<reference evidence="2" key="1">
    <citation type="submission" date="2018-05" db="EMBL/GenBank/DDBJ databases">
        <authorList>
            <person name="Lanie J.A."/>
            <person name="Ng W.-L."/>
            <person name="Kazmierczak K.M."/>
            <person name="Andrzejewski T.M."/>
            <person name="Davidsen T.M."/>
            <person name="Wayne K.J."/>
            <person name="Tettelin H."/>
            <person name="Glass J.I."/>
            <person name="Rusch D."/>
            <person name="Podicherti R."/>
            <person name="Tsui H.-C.T."/>
            <person name="Winkler M.E."/>
        </authorList>
    </citation>
    <scope>NUCLEOTIDE SEQUENCE</scope>
</reference>
<gene>
    <name evidence="2" type="ORF">METZ01_LOCUS398137</name>
</gene>
<dbReference type="SUPFAM" id="SSF51735">
    <property type="entry name" value="NAD(P)-binding Rossmann-fold domains"/>
    <property type="match status" value="1"/>
</dbReference>
<dbReference type="InterPro" id="IPR036291">
    <property type="entry name" value="NAD(P)-bd_dom_sf"/>
</dbReference>
<dbReference type="PANTHER" id="PTHR43245">
    <property type="entry name" value="BIFUNCTIONAL POLYMYXIN RESISTANCE PROTEIN ARNA"/>
    <property type="match status" value="1"/>
</dbReference>
<evidence type="ECO:0000313" key="2">
    <source>
        <dbReference type="EMBL" id="SVD45283.1"/>
    </source>
</evidence>
<dbReference type="CDD" id="cd08946">
    <property type="entry name" value="SDR_e"/>
    <property type="match status" value="1"/>
</dbReference>
<protein>
    <recommendedName>
        <fullName evidence="1">NAD-dependent epimerase/dehydratase domain-containing protein</fullName>
    </recommendedName>
</protein>
<organism evidence="2">
    <name type="scientific">marine metagenome</name>
    <dbReference type="NCBI Taxonomy" id="408172"/>
    <lineage>
        <taxon>unclassified sequences</taxon>
        <taxon>metagenomes</taxon>
        <taxon>ecological metagenomes</taxon>
    </lineage>
</organism>
<feature type="domain" description="NAD-dependent epimerase/dehydratase" evidence="1">
    <location>
        <begin position="5"/>
        <end position="240"/>
    </location>
</feature>
<dbReference type="PANTHER" id="PTHR43245:SF23">
    <property type="entry name" value="NAD(P)-BINDING DOMAIN-CONTAINING PROTEIN"/>
    <property type="match status" value="1"/>
</dbReference>
<dbReference type="InterPro" id="IPR001509">
    <property type="entry name" value="Epimerase_deHydtase"/>
</dbReference>
<dbReference type="Gene3D" id="3.40.50.720">
    <property type="entry name" value="NAD(P)-binding Rossmann-like Domain"/>
    <property type="match status" value="1"/>
</dbReference>
<feature type="non-terminal residue" evidence="2">
    <location>
        <position position="275"/>
    </location>
</feature>
<accession>A0A382VFL7</accession>
<name>A0A382VFL7_9ZZZZ</name>